<dbReference type="GO" id="GO:0005840">
    <property type="term" value="C:ribosome"/>
    <property type="evidence" value="ECO:0007669"/>
    <property type="project" value="UniProtKB-KW"/>
</dbReference>
<dbReference type="InterPro" id="IPR000182">
    <property type="entry name" value="GNAT_dom"/>
</dbReference>
<dbReference type="OrthoDB" id="9796919at2"/>
<keyword evidence="8" id="KW-0689">Ribosomal protein</keyword>
<dbReference type="AlphaFoldDB" id="A0A1I1LSL0"/>
<evidence type="ECO:0000256" key="3">
    <source>
        <dbReference type="ARBA" id="ARBA00022679"/>
    </source>
</evidence>
<keyword evidence="4 5" id="KW-0012">Acyltransferase</keyword>
<keyword evidence="9" id="KW-1185">Reference proteome</keyword>
<evidence type="ECO:0000259" key="7">
    <source>
        <dbReference type="PROSITE" id="PS51186"/>
    </source>
</evidence>
<dbReference type="STRING" id="1123010.SAMN02745724_02487"/>
<organism evidence="8 9">
    <name type="scientific">Pseudoalteromonas denitrificans DSM 6059</name>
    <dbReference type="NCBI Taxonomy" id="1123010"/>
    <lineage>
        <taxon>Bacteria</taxon>
        <taxon>Pseudomonadati</taxon>
        <taxon>Pseudomonadota</taxon>
        <taxon>Gammaproteobacteria</taxon>
        <taxon>Alteromonadales</taxon>
        <taxon>Pseudoalteromonadaceae</taxon>
        <taxon>Pseudoalteromonas</taxon>
    </lineage>
</organism>
<feature type="active site" description="Proton donor" evidence="5">
    <location>
        <position position="115"/>
    </location>
</feature>
<gene>
    <name evidence="5" type="primary">rimI</name>
    <name evidence="8" type="ORF">SAMN02745724_02487</name>
</gene>
<feature type="binding site" evidence="5">
    <location>
        <position position="108"/>
    </location>
    <ligand>
        <name>acetyl-CoA</name>
        <dbReference type="ChEBI" id="CHEBI:57288"/>
    </ligand>
</feature>
<feature type="active site" description="Proton acceptor" evidence="5">
    <location>
        <position position="103"/>
    </location>
</feature>
<dbReference type="PROSITE" id="PS51186">
    <property type="entry name" value="GNAT"/>
    <property type="match status" value="1"/>
</dbReference>
<dbReference type="PANTHER" id="PTHR43420">
    <property type="entry name" value="ACETYLTRANSFERASE"/>
    <property type="match status" value="1"/>
</dbReference>
<keyword evidence="8" id="KW-0687">Ribonucleoprotein</keyword>
<evidence type="ECO:0000256" key="4">
    <source>
        <dbReference type="ARBA" id="ARBA00023315"/>
    </source>
</evidence>
<dbReference type="NCBIfam" id="TIGR01575">
    <property type="entry name" value="rimI"/>
    <property type="match status" value="1"/>
</dbReference>
<evidence type="ECO:0000313" key="8">
    <source>
        <dbReference type="EMBL" id="SFC75946.1"/>
    </source>
</evidence>
<sequence length="150" mass="16909">MTQLQDLNASDVDSMMIIEQTCHSHPMSHKNMLSCFGGRYFSRGLYLEQALIGFYMAEMAGPDFTLMDICISPEYQGKGYAKKLLENLLDEATKRSAESIFLEVRVSNVAAIGLYESLGFNEMGLRKDYYPTEQGREDGKLMGLVLFSFS</sequence>
<accession>A0A1I1LSL0</accession>
<dbReference type="GO" id="GO:0008999">
    <property type="term" value="F:protein-N-terminal-alanine acetyltransferase activity"/>
    <property type="evidence" value="ECO:0007669"/>
    <property type="project" value="UniProtKB-UniRule"/>
</dbReference>
<protein>
    <recommendedName>
        <fullName evidence="5 6">[Ribosomal protein bS18]-alanine N-acetyltransferase</fullName>
        <ecNumber evidence="5 6">2.3.1.266</ecNumber>
    </recommendedName>
</protein>
<evidence type="ECO:0000256" key="6">
    <source>
        <dbReference type="RuleBase" id="RU363094"/>
    </source>
</evidence>
<dbReference type="Gene3D" id="3.40.630.30">
    <property type="match status" value="1"/>
</dbReference>
<dbReference type="CDD" id="cd04301">
    <property type="entry name" value="NAT_SF"/>
    <property type="match status" value="1"/>
</dbReference>
<dbReference type="Pfam" id="PF00583">
    <property type="entry name" value="Acetyltransf_1"/>
    <property type="match status" value="1"/>
</dbReference>
<evidence type="ECO:0000256" key="1">
    <source>
        <dbReference type="ARBA" id="ARBA00005395"/>
    </source>
</evidence>
<dbReference type="RefSeq" id="WP_091984202.1">
    <property type="nucleotide sequence ID" value="NZ_FOLO01000017.1"/>
</dbReference>
<name>A0A1I1LSL0_9GAMM</name>
<dbReference type="InterPro" id="IPR043690">
    <property type="entry name" value="RimI"/>
</dbReference>
<reference evidence="8 9" key="1">
    <citation type="submission" date="2016-10" db="EMBL/GenBank/DDBJ databases">
        <authorList>
            <person name="de Groot N.N."/>
        </authorList>
    </citation>
    <scope>NUCLEOTIDE SEQUENCE [LARGE SCALE GENOMIC DNA]</scope>
    <source>
        <strain evidence="8 9">DSM 6059</strain>
    </source>
</reference>
<proteinExistence type="inferred from homology"/>
<dbReference type="SUPFAM" id="SSF55729">
    <property type="entry name" value="Acyl-CoA N-acyltransferases (Nat)"/>
    <property type="match status" value="1"/>
</dbReference>
<dbReference type="InterPro" id="IPR006464">
    <property type="entry name" value="AcTrfase_RimI/Ard1"/>
</dbReference>
<dbReference type="PANTHER" id="PTHR43420:SF51">
    <property type="entry name" value="PEPTIDYL-LYSINE N-ACETYLTRANSFERASE YIAC"/>
    <property type="match status" value="1"/>
</dbReference>
<keyword evidence="3 5" id="KW-0808">Transferase</keyword>
<dbReference type="EMBL" id="FOLO01000017">
    <property type="protein sequence ID" value="SFC75946.1"/>
    <property type="molecule type" value="Genomic_DNA"/>
</dbReference>
<evidence type="ECO:0000256" key="2">
    <source>
        <dbReference type="ARBA" id="ARBA00022490"/>
    </source>
</evidence>
<dbReference type="InterPro" id="IPR050680">
    <property type="entry name" value="YpeA/RimI_acetyltransf"/>
</dbReference>
<evidence type="ECO:0000313" key="9">
    <source>
        <dbReference type="Proteomes" id="UP000198862"/>
    </source>
</evidence>
<dbReference type="Proteomes" id="UP000198862">
    <property type="component" value="Unassembled WGS sequence"/>
</dbReference>
<dbReference type="InterPro" id="IPR016181">
    <property type="entry name" value="Acyl_CoA_acyltransferase"/>
</dbReference>
<evidence type="ECO:0000256" key="5">
    <source>
        <dbReference type="HAMAP-Rule" id="MF_02210"/>
    </source>
</evidence>
<comment type="function">
    <text evidence="5 6">Acetylates the N-terminal alanine of ribosomal protein bS18.</text>
</comment>
<keyword evidence="2 5" id="KW-0963">Cytoplasm</keyword>
<feature type="domain" description="N-acetyltransferase" evidence="7">
    <location>
        <begin position="2"/>
        <end position="143"/>
    </location>
</feature>
<dbReference type="EC" id="2.3.1.266" evidence="5 6"/>
<comment type="subcellular location">
    <subcellularLocation>
        <location evidence="5 6">Cytoplasm</location>
    </subcellularLocation>
</comment>
<comment type="catalytic activity">
    <reaction evidence="5 6">
        <text>N-terminal L-alanyl-[ribosomal protein bS18] + acetyl-CoA = N-terminal N(alpha)-acetyl-L-alanyl-[ribosomal protein bS18] + CoA + H(+)</text>
        <dbReference type="Rhea" id="RHEA:43756"/>
        <dbReference type="Rhea" id="RHEA-COMP:10676"/>
        <dbReference type="Rhea" id="RHEA-COMP:10677"/>
        <dbReference type="ChEBI" id="CHEBI:15378"/>
        <dbReference type="ChEBI" id="CHEBI:57287"/>
        <dbReference type="ChEBI" id="CHEBI:57288"/>
        <dbReference type="ChEBI" id="CHEBI:64718"/>
        <dbReference type="ChEBI" id="CHEBI:83683"/>
        <dbReference type="EC" id="2.3.1.266"/>
    </reaction>
</comment>
<dbReference type="HAMAP" id="MF_02210">
    <property type="entry name" value="RimI"/>
    <property type="match status" value="1"/>
</dbReference>
<comment type="caution">
    <text evidence="5">Lacks conserved residue(s) required for the propagation of feature annotation.</text>
</comment>
<dbReference type="GO" id="GO:0005737">
    <property type="term" value="C:cytoplasm"/>
    <property type="evidence" value="ECO:0007669"/>
    <property type="project" value="UniProtKB-SubCell"/>
</dbReference>
<comment type="similarity">
    <text evidence="1 5 6">Belongs to the acetyltransferase family. RimI subfamily.</text>
</comment>